<keyword evidence="3 6" id="KW-0812">Transmembrane</keyword>
<keyword evidence="2 6" id="KW-0813">Transport</keyword>
<feature type="transmembrane region" description="Helical" evidence="6">
    <location>
        <begin position="437"/>
        <end position="459"/>
    </location>
</feature>
<evidence type="ECO:0000256" key="5">
    <source>
        <dbReference type="ARBA" id="ARBA00023136"/>
    </source>
</evidence>
<gene>
    <name evidence="8" type="ORF">QP858_08230</name>
</gene>
<comment type="caution">
    <text evidence="8">The sequence shown here is derived from an EMBL/GenBank/DDBJ whole genome shotgun (WGS) entry which is preliminary data.</text>
</comment>
<dbReference type="PANTHER" id="PTHR11101:SF80">
    <property type="entry name" value="PHOSPHATE TRANSPORTER"/>
    <property type="match status" value="1"/>
</dbReference>
<keyword evidence="5 6" id="KW-0472">Membrane</keyword>
<feature type="coiled-coil region" evidence="7">
    <location>
        <begin position="238"/>
        <end position="272"/>
    </location>
</feature>
<evidence type="ECO:0000256" key="4">
    <source>
        <dbReference type="ARBA" id="ARBA00022989"/>
    </source>
</evidence>
<feature type="transmembrane region" description="Helical" evidence="6">
    <location>
        <begin position="146"/>
        <end position="165"/>
    </location>
</feature>
<dbReference type="Pfam" id="PF01384">
    <property type="entry name" value="PHO4"/>
    <property type="match status" value="1"/>
</dbReference>
<feature type="transmembrane region" description="Helical" evidence="6">
    <location>
        <begin position="352"/>
        <end position="373"/>
    </location>
</feature>
<feature type="transmembrane region" description="Helical" evidence="6">
    <location>
        <begin position="479"/>
        <end position="511"/>
    </location>
</feature>
<keyword evidence="7" id="KW-0175">Coiled coil</keyword>
<comment type="subcellular location">
    <subcellularLocation>
        <location evidence="1 6">Membrane</location>
        <topology evidence="1 6">Multi-pass membrane protein</topology>
    </subcellularLocation>
</comment>
<feature type="transmembrane region" description="Helical" evidence="6">
    <location>
        <begin position="63"/>
        <end position="82"/>
    </location>
</feature>
<keyword evidence="4 6" id="KW-1133">Transmembrane helix</keyword>
<evidence type="ECO:0000313" key="9">
    <source>
        <dbReference type="Proteomes" id="UP001225576"/>
    </source>
</evidence>
<dbReference type="Proteomes" id="UP001225576">
    <property type="component" value="Unassembled WGS sequence"/>
</dbReference>
<protein>
    <recommendedName>
        <fullName evidence="6">Phosphate transporter</fullName>
    </recommendedName>
</protein>
<evidence type="ECO:0000256" key="1">
    <source>
        <dbReference type="ARBA" id="ARBA00004141"/>
    </source>
</evidence>
<feature type="transmembrane region" description="Helical" evidence="6">
    <location>
        <begin position="322"/>
        <end position="340"/>
    </location>
</feature>
<organism evidence="8 9">
    <name type="scientific">Trueperella bernardiae</name>
    <dbReference type="NCBI Taxonomy" id="59561"/>
    <lineage>
        <taxon>Bacteria</taxon>
        <taxon>Bacillati</taxon>
        <taxon>Actinomycetota</taxon>
        <taxon>Actinomycetes</taxon>
        <taxon>Actinomycetales</taxon>
        <taxon>Actinomycetaceae</taxon>
        <taxon>Trueperella</taxon>
    </lineage>
</organism>
<dbReference type="InterPro" id="IPR001204">
    <property type="entry name" value="Phos_transporter"/>
</dbReference>
<keyword evidence="6" id="KW-0592">Phosphate transport</keyword>
<evidence type="ECO:0000256" key="2">
    <source>
        <dbReference type="ARBA" id="ARBA00022448"/>
    </source>
</evidence>
<dbReference type="EMBL" id="JASPDQ010000021">
    <property type="protein sequence ID" value="MDK8602442.1"/>
    <property type="molecule type" value="Genomic_DNA"/>
</dbReference>
<dbReference type="GO" id="GO:0016020">
    <property type="term" value="C:membrane"/>
    <property type="evidence" value="ECO:0007669"/>
    <property type="project" value="UniProtKB-SubCell"/>
</dbReference>
<dbReference type="GO" id="GO:0035435">
    <property type="term" value="P:phosphate ion transmembrane transport"/>
    <property type="evidence" value="ECO:0007669"/>
    <property type="project" value="TreeGrafter"/>
</dbReference>
<feature type="transmembrane region" description="Helical" evidence="6">
    <location>
        <begin position="209"/>
        <end position="227"/>
    </location>
</feature>
<proteinExistence type="inferred from homology"/>
<feature type="transmembrane region" description="Helical" evidence="6">
    <location>
        <begin position="37"/>
        <end position="56"/>
    </location>
</feature>
<evidence type="ECO:0000256" key="7">
    <source>
        <dbReference type="SAM" id="Coils"/>
    </source>
</evidence>
<dbReference type="AlphaFoldDB" id="A0AAW6ZKL2"/>
<evidence type="ECO:0000256" key="3">
    <source>
        <dbReference type="ARBA" id="ARBA00022692"/>
    </source>
</evidence>
<feature type="transmembrane region" description="Helical" evidence="6">
    <location>
        <begin position="177"/>
        <end position="197"/>
    </location>
</feature>
<name>A0AAW6ZKL2_9ACTO</name>
<evidence type="ECO:0000256" key="6">
    <source>
        <dbReference type="RuleBase" id="RU363058"/>
    </source>
</evidence>
<comment type="similarity">
    <text evidence="6">Belongs to the inorganic phosphate transporter (PiT) (TC 2.A.20) family.</text>
</comment>
<reference evidence="8" key="1">
    <citation type="submission" date="2023-05" db="EMBL/GenBank/DDBJ databases">
        <title>Genomic Catalog of Human Bladder Bacteria.</title>
        <authorList>
            <person name="Du J."/>
        </authorList>
    </citation>
    <scope>NUCLEOTIDE SEQUENCE</scope>
    <source>
        <strain evidence="8">UMB1304A</strain>
    </source>
</reference>
<evidence type="ECO:0000313" key="8">
    <source>
        <dbReference type="EMBL" id="MDK8602442.1"/>
    </source>
</evidence>
<feature type="transmembrane region" description="Helical" evidence="6">
    <location>
        <begin position="385"/>
        <end position="404"/>
    </location>
</feature>
<dbReference type="GO" id="GO:0005315">
    <property type="term" value="F:phosphate transmembrane transporter activity"/>
    <property type="evidence" value="ECO:0007669"/>
    <property type="project" value="InterPro"/>
</dbReference>
<accession>A0AAW6ZKL2</accession>
<dbReference type="RefSeq" id="WP_236698694.1">
    <property type="nucleotide sequence ID" value="NZ_CAUPHE010000024.1"/>
</dbReference>
<sequence length="549" mass="58730">MKGMMMADPKGAQAKIELPSLPQGVSPATQQENNTPWHLFFGGMLAITLVVFALWSKDYVGNASWLILGATIIFAFFMAFNIGGNDVANSFGTSVGAGTLSLKQALVIAAIFEVSGAVIAGGEVTDTVRSGIVDLNAISGLDPLEFAYIMMASLLGAATWLLLATRMGWPVSTTHSIVGGIVGAALAVGFITGKGGWSMVQWGQVGQIAISWVLSPVLGGIVSYILFRGIKSSILSYNEAAEIQLEAVRAQKKELKARHRELFEQMSEKDQKSYTNALTRDLAAMREEDWEVEDLESSYFKELHQIQVEKELIEPRRAIETWIPLLAAGGSLIISGMMLFKGLKNLHLGMTNVGNLLIMGMIAAVVYMSVYIFSRTMKKKNLERSTFLLFSWMQVFTASAFAFSHGSNDIANALGPFVAVLDVLKTGAIVEKSTVPVAVMVSMGIALIAGLWFIGRYVIRTVGSGLTEMHPASGFSAELSAAAVVMGASLLGLPVSSTHILIGAVLGIGMVNRNTDWGLMKPIGLAWVLTLPVSAAIAAATVSVIRLIF</sequence>
<feature type="transmembrane region" description="Helical" evidence="6">
    <location>
        <begin position="523"/>
        <end position="548"/>
    </location>
</feature>
<dbReference type="PANTHER" id="PTHR11101">
    <property type="entry name" value="PHOSPHATE TRANSPORTER"/>
    <property type="match status" value="1"/>
</dbReference>